<dbReference type="InterPro" id="IPR016163">
    <property type="entry name" value="Ald_DH_C"/>
</dbReference>
<dbReference type="InterPro" id="IPR016161">
    <property type="entry name" value="Ald_DH/histidinol_DH"/>
</dbReference>
<protein>
    <submittedName>
        <fullName evidence="6">Putative DECARBOXYLASE PROTEIN</fullName>
    </submittedName>
</protein>
<gene>
    <name evidence="6" type="ORF">N177_2173</name>
</gene>
<evidence type="ECO:0000313" key="7">
    <source>
        <dbReference type="Proteomes" id="UP000017819"/>
    </source>
</evidence>
<comment type="caution">
    <text evidence="6">The sequence shown here is derived from an EMBL/GenBank/DDBJ whole genome shotgun (WGS) entry which is preliminary data.</text>
</comment>
<feature type="active site" evidence="2">
    <location>
        <position position="109"/>
    </location>
</feature>
<dbReference type="InterPro" id="IPR029510">
    <property type="entry name" value="Ald_DH_CS_GLU"/>
</dbReference>
<sequence length="141" mass="15203">MRFMGPQMMALAALGRVPEMRHRFGTYFRPRVGPSEDPQLVRDDEKAHGVIDAMGRSAGVLMRGNGAVTAGASLQEAVVLAWYLEDMCRVESLALSTGLSERIRPVSLELGGKNPAIVFDDADMEKTIDGFGRSCFANAGG</sequence>
<dbReference type="eggNOG" id="COG1012">
    <property type="taxonomic scope" value="Bacteria"/>
</dbReference>
<dbReference type="Pfam" id="PF00171">
    <property type="entry name" value="Aldedh"/>
    <property type="match status" value="1"/>
</dbReference>
<proteinExistence type="inferred from homology"/>
<dbReference type="SUPFAM" id="SSF53639">
    <property type="entry name" value="AraD/HMP-PK domain-like"/>
    <property type="match status" value="1"/>
</dbReference>
<feature type="domain" description="Class II aldolase/adducin N-terminal" evidence="5">
    <location>
        <begin position="8"/>
        <end position="90"/>
    </location>
</feature>
<evidence type="ECO:0000256" key="1">
    <source>
        <dbReference type="ARBA" id="ARBA00023002"/>
    </source>
</evidence>
<evidence type="ECO:0000259" key="5">
    <source>
        <dbReference type="Pfam" id="PF00596"/>
    </source>
</evidence>
<evidence type="ECO:0000256" key="2">
    <source>
        <dbReference type="PROSITE-ProRule" id="PRU10007"/>
    </source>
</evidence>
<dbReference type="Proteomes" id="UP000017819">
    <property type="component" value="Unassembled WGS sequence"/>
</dbReference>
<dbReference type="PROSITE" id="PS00687">
    <property type="entry name" value="ALDEHYDE_DEHYDR_GLU"/>
    <property type="match status" value="1"/>
</dbReference>
<dbReference type="Gene3D" id="3.40.225.10">
    <property type="entry name" value="Class II aldolase/adducin N-terminal domain"/>
    <property type="match status" value="1"/>
</dbReference>
<evidence type="ECO:0000259" key="4">
    <source>
        <dbReference type="Pfam" id="PF00171"/>
    </source>
</evidence>
<dbReference type="GO" id="GO:0016620">
    <property type="term" value="F:oxidoreductase activity, acting on the aldehyde or oxo group of donors, NAD or NADP as acceptor"/>
    <property type="evidence" value="ECO:0007669"/>
    <property type="project" value="InterPro"/>
</dbReference>
<accession>V4RNS2</accession>
<dbReference type="Gene3D" id="3.40.309.10">
    <property type="entry name" value="Aldehyde Dehydrogenase, Chain A, domain 2"/>
    <property type="match status" value="1"/>
</dbReference>
<evidence type="ECO:0000256" key="3">
    <source>
        <dbReference type="RuleBase" id="RU003345"/>
    </source>
</evidence>
<dbReference type="EMBL" id="AWXZ01000029">
    <property type="protein sequence ID" value="ESR24850.1"/>
    <property type="molecule type" value="Genomic_DNA"/>
</dbReference>
<organism evidence="6 7">
    <name type="scientific">Lutibaculum baratangense AMV1</name>
    <dbReference type="NCBI Taxonomy" id="631454"/>
    <lineage>
        <taxon>Bacteria</taxon>
        <taxon>Pseudomonadati</taxon>
        <taxon>Pseudomonadota</taxon>
        <taxon>Alphaproteobacteria</taxon>
        <taxon>Hyphomicrobiales</taxon>
        <taxon>Tepidamorphaceae</taxon>
        <taxon>Lutibaculum</taxon>
    </lineage>
</organism>
<name>V4RNS2_9HYPH</name>
<dbReference type="Pfam" id="PF00596">
    <property type="entry name" value="Aldolase_II"/>
    <property type="match status" value="1"/>
</dbReference>
<dbReference type="InterPro" id="IPR001303">
    <property type="entry name" value="Aldolase_II/adducin_N"/>
</dbReference>
<keyword evidence="7" id="KW-1185">Reference proteome</keyword>
<dbReference type="AlphaFoldDB" id="V4RNS2"/>
<keyword evidence="1 3" id="KW-0560">Oxidoreductase</keyword>
<evidence type="ECO:0000313" key="6">
    <source>
        <dbReference type="EMBL" id="ESR24850.1"/>
    </source>
</evidence>
<reference evidence="6 7" key="1">
    <citation type="journal article" date="2014" name="Genome Announc.">
        <title>Draft Genome Sequence of Lutibaculum baratangense Strain AMV1T, Isolated from a Mud Volcano in Andamans, India.</title>
        <authorList>
            <person name="Singh A."/>
            <person name="Sreenivas A."/>
            <person name="Sathyanarayana Reddy G."/>
            <person name="Pinnaka A.K."/>
            <person name="Shivaji S."/>
        </authorList>
    </citation>
    <scope>NUCLEOTIDE SEQUENCE [LARGE SCALE GENOMIC DNA]</scope>
    <source>
        <strain evidence="6 7">AMV1</strain>
    </source>
</reference>
<dbReference type="SUPFAM" id="SSF53720">
    <property type="entry name" value="ALDH-like"/>
    <property type="match status" value="1"/>
</dbReference>
<dbReference type="eggNOG" id="COG0235">
    <property type="taxonomic scope" value="Bacteria"/>
</dbReference>
<dbReference type="InterPro" id="IPR036409">
    <property type="entry name" value="Aldolase_II/adducin_N_sf"/>
</dbReference>
<comment type="similarity">
    <text evidence="3">Belongs to the aldehyde dehydrogenase family.</text>
</comment>
<feature type="domain" description="Aldehyde dehydrogenase" evidence="4">
    <location>
        <begin position="100"/>
        <end position="140"/>
    </location>
</feature>
<dbReference type="InterPro" id="IPR015590">
    <property type="entry name" value="Aldehyde_DH_dom"/>
</dbReference>
<dbReference type="STRING" id="631454.N177_2173"/>